<keyword evidence="4" id="KW-1185">Reference proteome</keyword>
<feature type="signal peptide" evidence="2">
    <location>
        <begin position="1"/>
        <end position="23"/>
    </location>
</feature>
<evidence type="ECO:0000313" key="3">
    <source>
        <dbReference type="EMBL" id="MFD0987943.1"/>
    </source>
</evidence>
<feature type="chain" id="PRO_5046558107" description="Pentapeptide MXKDX repeat protein" evidence="2">
    <location>
        <begin position="24"/>
        <end position="88"/>
    </location>
</feature>
<feature type="region of interest" description="Disordered" evidence="1">
    <location>
        <begin position="62"/>
        <end position="88"/>
    </location>
</feature>
<gene>
    <name evidence="3" type="ORF">ACFQ2F_12625</name>
</gene>
<dbReference type="Proteomes" id="UP001597102">
    <property type="component" value="Unassembled WGS sequence"/>
</dbReference>
<sequence>MTSITKALSLALGIAFITASGSAALADHHMKDGMSKRHMKMMEKCQAMPKDEMMQNKKCMKLKQKMDSSMGGEEASPHAGDPKQAMPE</sequence>
<organism evidence="3 4">
    <name type="scientific">Methyloligella solikamskensis</name>
    <dbReference type="NCBI Taxonomy" id="1177756"/>
    <lineage>
        <taxon>Bacteria</taxon>
        <taxon>Pseudomonadati</taxon>
        <taxon>Pseudomonadota</taxon>
        <taxon>Alphaproteobacteria</taxon>
        <taxon>Hyphomicrobiales</taxon>
        <taxon>Hyphomicrobiaceae</taxon>
        <taxon>Methyloligella</taxon>
    </lineage>
</organism>
<proteinExistence type="predicted"/>
<protein>
    <recommendedName>
        <fullName evidence="5">Pentapeptide MXKDX repeat protein</fullName>
    </recommendedName>
</protein>
<evidence type="ECO:0008006" key="5">
    <source>
        <dbReference type="Google" id="ProtNLM"/>
    </source>
</evidence>
<evidence type="ECO:0000313" key="4">
    <source>
        <dbReference type="Proteomes" id="UP001597102"/>
    </source>
</evidence>
<reference evidence="4" key="1">
    <citation type="journal article" date="2019" name="Int. J. Syst. Evol. Microbiol.">
        <title>The Global Catalogue of Microorganisms (GCM) 10K type strain sequencing project: providing services to taxonomists for standard genome sequencing and annotation.</title>
        <authorList>
            <consortium name="The Broad Institute Genomics Platform"/>
            <consortium name="The Broad Institute Genome Sequencing Center for Infectious Disease"/>
            <person name="Wu L."/>
            <person name="Ma J."/>
        </authorList>
    </citation>
    <scope>NUCLEOTIDE SEQUENCE [LARGE SCALE GENOMIC DNA]</scope>
    <source>
        <strain evidence="4">CCUG 61697</strain>
    </source>
</reference>
<name>A0ABW3JC96_9HYPH</name>
<dbReference type="EMBL" id="JBHTJO010000001">
    <property type="protein sequence ID" value="MFD0987943.1"/>
    <property type="molecule type" value="Genomic_DNA"/>
</dbReference>
<evidence type="ECO:0000256" key="1">
    <source>
        <dbReference type="SAM" id="MobiDB-lite"/>
    </source>
</evidence>
<comment type="caution">
    <text evidence="3">The sequence shown here is derived from an EMBL/GenBank/DDBJ whole genome shotgun (WGS) entry which is preliminary data.</text>
</comment>
<evidence type="ECO:0000256" key="2">
    <source>
        <dbReference type="SAM" id="SignalP"/>
    </source>
</evidence>
<keyword evidence="2" id="KW-0732">Signal</keyword>
<accession>A0ABW3JC96</accession>
<dbReference type="RefSeq" id="WP_379090388.1">
    <property type="nucleotide sequence ID" value="NZ_JBHTJO010000001.1"/>
</dbReference>